<dbReference type="GO" id="GO:0046872">
    <property type="term" value="F:metal ion binding"/>
    <property type="evidence" value="ECO:0007669"/>
    <property type="project" value="UniProtKB-KW"/>
</dbReference>
<dbReference type="Gene3D" id="3.55.40.20">
    <property type="entry name" value="Iron/manganese superoxide dismutase, C-terminal domain"/>
    <property type="match status" value="1"/>
</dbReference>
<dbReference type="InterPro" id="IPR019831">
    <property type="entry name" value="Mn/Fe_SOD_N"/>
</dbReference>
<sequence length="197" mass="22718">MKTFIPKTFNIATLKGISAKTVEDHLKLYAGYVTNTNLILQKIEELSKDPTKNAYELAEVQRRFGFEYDGVRNHEIYFETLSNGAKDISKAGELYKMIESIWGSFDTWFVRFKTIAMSRGVGWAILYFDKKENFLMNAYVGDHELGQLSGCAPILCLDMWEHAYIADYAPGGKKDYVDDFFVNLNWEVVEKKFKEAQ</sequence>
<feature type="binding site" evidence="5">
    <location>
        <position position="74"/>
    </location>
    <ligand>
        <name>Mn(2+)</name>
        <dbReference type="ChEBI" id="CHEBI:29035"/>
    </ligand>
</feature>
<dbReference type="PANTHER" id="PTHR11404">
    <property type="entry name" value="SUPEROXIDE DISMUTASE 2"/>
    <property type="match status" value="1"/>
</dbReference>
<feature type="binding site" evidence="5">
    <location>
        <position position="25"/>
    </location>
    <ligand>
        <name>Mn(2+)</name>
        <dbReference type="ChEBI" id="CHEBI:29035"/>
    </ligand>
</feature>
<dbReference type="SUPFAM" id="SSF46609">
    <property type="entry name" value="Fe,Mn superoxide dismutase (SOD), N-terminal domain"/>
    <property type="match status" value="1"/>
</dbReference>
<feature type="binding site" evidence="5">
    <location>
        <position position="162"/>
    </location>
    <ligand>
        <name>Mn(2+)</name>
        <dbReference type="ChEBI" id="CHEBI:29035"/>
    </ligand>
</feature>
<evidence type="ECO:0000256" key="6">
    <source>
        <dbReference type="RuleBase" id="RU000414"/>
    </source>
</evidence>
<name>A0A1F6UUN1_9BACT</name>
<gene>
    <name evidence="9" type="ORF">A2814_02285</name>
</gene>
<dbReference type="EMBL" id="MFTI01000007">
    <property type="protein sequence ID" value="OGI61062.1"/>
    <property type="molecule type" value="Genomic_DNA"/>
</dbReference>
<feature type="domain" description="Manganese/iron superoxide dismutase C-terminal" evidence="8">
    <location>
        <begin position="91"/>
        <end position="191"/>
    </location>
</feature>
<evidence type="ECO:0000313" key="10">
    <source>
        <dbReference type="Proteomes" id="UP000177869"/>
    </source>
</evidence>
<keyword evidence="3 5" id="KW-0479">Metal-binding</keyword>
<dbReference type="InterPro" id="IPR001189">
    <property type="entry name" value="Mn/Fe_SOD"/>
</dbReference>
<dbReference type="GO" id="GO:0004784">
    <property type="term" value="F:superoxide dismutase activity"/>
    <property type="evidence" value="ECO:0007669"/>
    <property type="project" value="UniProtKB-EC"/>
</dbReference>
<evidence type="ECO:0000256" key="4">
    <source>
        <dbReference type="ARBA" id="ARBA00023002"/>
    </source>
</evidence>
<dbReference type="STRING" id="1801732.A2814_02285"/>
<dbReference type="EC" id="1.15.1.1" evidence="2 6"/>
<dbReference type="Proteomes" id="UP000177869">
    <property type="component" value="Unassembled WGS sequence"/>
</dbReference>
<dbReference type="InterPro" id="IPR036314">
    <property type="entry name" value="SOD_C_sf"/>
</dbReference>
<keyword evidence="4 6" id="KW-0560">Oxidoreductase</keyword>
<dbReference type="PANTHER" id="PTHR11404:SF6">
    <property type="entry name" value="SUPEROXIDE DISMUTASE [MN], MITOCHONDRIAL"/>
    <property type="match status" value="1"/>
</dbReference>
<comment type="catalytic activity">
    <reaction evidence="6">
        <text>2 superoxide + 2 H(+) = H2O2 + O2</text>
        <dbReference type="Rhea" id="RHEA:20696"/>
        <dbReference type="ChEBI" id="CHEBI:15378"/>
        <dbReference type="ChEBI" id="CHEBI:15379"/>
        <dbReference type="ChEBI" id="CHEBI:16240"/>
        <dbReference type="ChEBI" id="CHEBI:18421"/>
        <dbReference type="EC" id="1.15.1.1"/>
    </reaction>
</comment>
<dbReference type="Gene3D" id="1.10.287.990">
    <property type="entry name" value="Fe,Mn superoxide dismutase (SOD) domain"/>
    <property type="match status" value="1"/>
</dbReference>
<evidence type="ECO:0000313" key="9">
    <source>
        <dbReference type="EMBL" id="OGI61062.1"/>
    </source>
</evidence>
<accession>A0A1F6UUN1</accession>
<evidence type="ECO:0000259" key="8">
    <source>
        <dbReference type="Pfam" id="PF02777"/>
    </source>
</evidence>
<reference evidence="9 10" key="1">
    <citation type="journal article" date="2016" name="Nat. Commun.">
        <title>Thousands of microbial genomes shed light on interconnected biogeochemical processes in an aquifer system.</title>
        <authorList>
            <person name="Anantharaman K."/>
            <person name="Brown C.T."/>
            <person name="Hug L.A."/>
            <person name="Sharon I."/>
            <person name="Castelle C.J."/>
            <person name="Probst A.J."/>
            <person name="Thomas B.C."/>
            <person name="Singh A."/>
            <person name="Wilkins M.J."/>
            <person name="Karaoz U."/>
            <person name="Brodie E.L."/>
            <person name="Williams K.H."/>
            <person name="Hubbard S.S."/>
            <person name="Banfield J.F."/>
        </authorList>
    </citation>
    <scope>NUCLEOTIDE SEQUENCE [LARGE SCALE GENOMIC DNA]</scope>
</reference>
<dbReference type="PIRSF" id="PIRSF000349">
    <property type="entry name" value="SODismutase"/>
    <property type="match status" value="1"/>
</dbReference>
<feature type="binding site" evidence="5">
    <location>
        <position position="158"/>
    </location>
    <ligand>
        <name>Mn(2+)</name>
        <dbReference type="ChEBI" id="CHEBI:29035"/>
    </ligand>
</feature>
<dbReference type="InterPro" id="IPR019832">
    <property type="entry name" value="Mn/Fe_SOD_C"/>
</dbReference>
<comment type="similarity">
    <text evidence="1 6">Belongs to the iron/manganese superoxide dismutase family.</text>
</comment>
<dbReference type="AlphaFoldDB" id="A0A1F6UUN1"/>
<evidence type="ECO:0000256" key="3">
    <source>
        <dbReference type="ARBA" id="ARBA00022723"/>
    </source>
</evidence>
<comment type="function">
    <text evidence="6">Destroys radicals which are normally produced within the cells and which are toxic to biological systems.</text>
</comment>
<evidence type="ECO:0000259" key="7">
    <source>
        <dbReference type="Pfam" id="PF00081"/>
    </source>
</evidence>
<comment type="caution">
    <text evidence="9">The sequence shown here is derived from an EMBL/GenBank/DDBJ whole genome shotgun (WGS) entry which is preliminary data.</text>
</comment>
<dbReference type="InterPro" id="IPR036324">
    <property type="entry name" value="Mn/Fe_SOD_N_sf"/>
</dbReference>
<feature type="domain" description="Manganese/iron superoxide dismutase N-terminal" evidence="7">
    <location>
        <begin position="17"/>
        <end position="82"/>
    </location>
</feature>
<evidence type="ECO:0000256" key="1">
    <source>
        <dbReference type="ARBA" id="ARBA00008714"/>
    </source>
</evidence>
<dbReference type="Pfam" id="PF00081">
    <property type="entry name" value="Sod_Fe_N"/>
    <property type="match status" value="1"/>
</dbReference>
<protein>
    <recommendedName>
        <fullName evidence="2 6">Superoxide dismutase</fullName>
        <ecNumber evidence="2 6">1.15.1.1</ecNumber>
    </recommendedName>
</protein>
<dbReference type="InterPro" id="IPR050265">
    <property type="entry name" value="Fe/Mn_Superoxide_Dismutase"/>
</dbReference>
<organism evidence="9 10">
    <name type="scientific">Candidatus Nomurabacteria bacterium RIFCSPHIGHO2_01_FULL_38_19</name>
    <dbReference type="NCBI Taxonomy" id="1801732"/>
    <lineage>
        <taxon>Bacteria</taxon>
        <taxon>Candidatus Nomuraibacteriota</taxon>
    </lineage>
</organism>
<evidence type="ECO:0000256" key="2">
    <source>
        <dbReference type="ARBA" id="ARBA00012682"/>
    </source>
</evidence>
<evidence type="ECO:0000256" key="5">
    <source>
        <dbReference type="PIRSR" id="PIRSR000349-1"/>
    </source>
</evidence>
<dbReference type="SUPFAM" id="SSF54719">
    <property type="entry name" value="Fe,Mn superoxide dismutase (SOD), C-terminal domain"/>
    <property type="match status" value="1"/>
</dbReference>
<dbReference type="Pfam" id="PF02777">
    <property type="entry name" value="Sod_Fe_C"/>
    <property type="match status" value="1"/>
</dbReference>
<proteinExistence type="inferred from homology"/>